<comment type="catalytic activity">
    <reaction evidence="2">
        <text>N-terminal N-formyl-L-methionyl-[peptide] + H2O = N-terminal L-methionyl-[peptide] + formate</text>
        <dbReference type="Rhea" id="RHEA:24420"/>
        <dbReference type="Rhea" id="RHEA-COMP:10639"/>
        <dbReference type="Rhea" id="RHEA-COMP:10640"/>
        <dbReference type="ChEBI" id="CHEBI:15377"/>
        <dbReference type="ChEBI" id="CHEBI:15740"/>
        <dbReference type="ChEBI" id="CHEBI:49298"/>
        <dbReference type="ChEBI" id="CHEBI:64731"/>
        <dbReference type="EC" id="3.5.1.88"/>
    </reaction>
</comment>
<name>A0A2S4JQT3_9SPIO</name>
<feature type="binding site" evidence="2">
    <location>
        <position position="87"/>
    </location>
    <ligand>
        <name>Fe cation</name>
        <dbReference type="ChEBI" id="CHEBI:24875"/>
    </ligand>
</feature>
<dbReference type="PIRSF" id="PIRSF004749">
    <property type="entry name" value="Pep_def"/>
    <property type="match status" value="1"/>
</dbReference>
<keyword evidence="2" id="KW-0408">Iron</keyword>
<dbReference type="CDD" id="cd00487">
    <property type="entry name" value="Pep_deformylase"/>
    <property type="match status" value="1"/>
</dbReference>
<keyword evidence="2" id="KW-0378">Hydrolase</keyword>
<dbReference type="AlphaFoldDB" id="A0A2S4JQT3"/>
<keyword evidence="2" id="KW-0479">Metal-binding</keyword>
<sequence>MSLVYHPDERLVTPAEPLAEINAGTEKLAAAMIQTMVQANGIGLAGPQVGKMERLFVVGLPDEPPLVFVNPRITARSPDEEKYEEGCLSIPGVYASVVRPRAIALEAWDTRGNPFSMEAEGLLARVILHEYDHLEGVLFLDHLTQRRRERLLRSYRKPESPETWE</sequence>
<dbReference type="PANTHER" id="PTHR10458:SF22">
    <property type="entry name" value="PEPTIDE DEFORMYLASE"/>
    <property type="match status" value="1"/>
</dbReference>
<comment type="cofactor">
    <cofactor evidence="2">
        <name>Fe(2+)</name>
        <dbReference type="ChEBI" id="CHEBI:29033"/>
    </cofactor>
    <text evidence="2">Binds 1 Fe(2+) ion.</text>
</comment>
<comment type="similarity">
    <text evidence="1 2">Belongs to the polypeptide deformylase family.</text>
</comment>
<dbReference type="GO" id="GO:0046872">
    <property type="term" value="F:metal ion binding"/>
    <property type="evidence" value="ECO:0007669"/>
    <property type="project" value="UniProtKB-KW"/>
</dbReference>
<evidence type="ECO:0000256" key="1">
    <source>
        <dbReference type="ARBA" id="ARBA00010759"/>
    </source>
</evidence>
<evidence type="ECO:0000256" key="2">
    <source>
        <dbReference type="HAMAP-Rule" id="MF_00163"/>
    </source>
</evidence>
<dbReference type="NCBIfam" id="NF001159">
    <property type="entry name" value="PRK00150.1-3"/>
    <property type="match status" value="1"/>
</dbReference>
<evidence type="ECO:0000313" key="4">
    <source>
        <dbReference type="Proteomes" id="UP000237350"/>
    </source>
</evidence>
<dbReference type="InterPro" id="IPR036821">
    <property type="entry name" value="Peptide_deformylase_sf"/>
</dbReference>
<comment type="caution">
    <text evidence="3">The sequence shown here is derived from an EMBL/GenBank/DDBJ whole genome shotgun (WGS) entry which is preliminary data.</text>
</comment>
<keyword evidence="4" id="KW-1185">Reference proteome</keyword>
<dbReference type="EC" id="3.5.1.88" evidence="2"/>
<dbReference type="Pfam" id="PF01327">
    <property type="entry name" value="Pep_deformylase"/>
    <property type="match status" value="1"/>
</dbReference>
<proteinExistence type="inferred from homology"/>
<dbReference type="SUPFAM" id="SSF56420">
    <property type="entry name" value="Peptide deformylase"/>
    <property type="match status" value="1"/>
</dbReference>
<comment type="function">
    <text evidence="2">Removes the formyl group from the N-terminal Met of newly synthesized proteins. Requires at least a dipeptide for an efficient rate of reaction. N-terminal L-methionine is a prerequisite for activity but the enzyme has broad specificity at other positions.</text>
</comment>
<gene>
    <name evidence="2" type="primary">def</name>
    <name evidence="3" type="ORF">AU468_07655</name>
</gene>
<organism evidence="3 4">
    <name type="scientific">Alkalispirochaeta sphaeroplastigenens</name>
    <dbReference type="NCBI Taxonomy" id="1187066"/>
    <lineage>
        <taxon>Bacteria</taxon>
        <taxon>Pseudomonadati</taxon>
        <taxon>Spirochaetota</taxon>
        <taxon>Spirochaetia</taxon>
        <taxon>Spirochaetales</taxon>
        <taxon>Spirochaetaceae</taxon>
        <taxon>Alkalispirochaeta</taxon>
    </lineage>
</organism>
<evidence type="ECO:0000313" key="3">
    <source>
        <dbReference type="EMBL" id="POR01833.1"/>
    </source>
</evidence>
<feature type="active site" evidence="2">
    <location>
        <position position="130"/>
    </location>
</feature>
<dbReference type="PRINTS" id="PR01576">
    <property type="entry name" value="PDEFORMYLASE"/>
</dbReference>
<accession>A0A2S4JQT3</accession>
<dbReference type="PANTHER" id="PTHR10458">
    <property type="entry name" value="PEPTIDE DEFORMYLASE"/>
    <property type="match status" value="1"/>
</dbReference>
<reference evidence="4" key="1">
    <citation type="submission" date="2015-12" db="EMBL/GenBank/DDBJ databases">
        <authorList>
            <person name="Lodha T.D."/>
            <person name="Chintalapati S."/>
            <person name="Chintalapati V.R."/>
            <person name="Sravanthi T."/>
        </authorList>
    </citation>
    <scope>NUCLEOTIDE SEQUENCE [LARGE SCALE GENOMIC DNA]</scope>
    <source>
        <strain evidence="4">JC133</strain>
    </source>
</reference>
<dbReference type="NCBIfam" id="TIGR00079">
    <property type="entry name" value="pept_deformyl"/>
    <property type="match status" value="1"/>
</dbReference>
<keyword evidence="2" id="KW-0648">Protein biosynthesis</keyword>
<protein>
    <recommendedName>
        <fullName evidence="2">Peptide deformylase</fullName>
        <shortName evidence="2">PDF</shortName>
        <ecNumber evidence="2">3.5.1.88</ecNumber>
    </recommendedName>
    <alternativeName>
        <fullName evidence="2">Polypeptide deformylase</fullName>
    </alternativeName>
</protein>
<dbReference type="GO" id="GO:0042586">
    <property type="term" value="F:peptide deformylase activity"/>
    <property type="evidence" value="ECO:0007669"/>
    <property type="project" value="UniProtKB-UniRule"/>
</dbReference>
<feature type="binding site" evidence="2">
    <location>
        <position position="133"/>
    </location>
    <ligand>
        <name>Fe cation</name>
        <dbReference type="ChEBI" id="CHEBI:24875"/>
    </ligand>
</feature>
<dbReference type="HAMAP" id="MF_00163">
    <property type="entry name" value="Pep_deformylase"/>
    <property type="match status" value="1"/>
</dbReference>
<dbReference type="InterPro" id="IPR023635">
    <property type="entry name" value="Peptide_deformylase"/>
</dbReference>
<dbReference type="EMBL" id="LPWH01000064">
    <property type="protein sequence ID" value="POR01833.1"/>
    <property type="molecule type" value="Genomic_DNA"/>
</dbReference>
<dbReference type="Gene3D" id="3.90.45.10">
    <property type="entry name" value="Peptide deformylase"/>
    <property type="match status" value="1"/>
</dbReference>
<dbReference type="GO" id="GO:0006412">
    <property type="term" value="P:translation"/>
    <property type="evidence" value="ECO:0007669"/>
    <property type="project" value="UniProtKB-UniRule"/>
</dbReference>
<dbReference type="Proteomes" id="UP000237350">
    <property type="component" value="Unassembled WGS sequence"/>
</dbReference>
<feature type="binding site" evidence="2">
    <location>
        <position position="129"/>
    </location>
    <ligand>
        <name>Fe cation</name>
        <dbReference type="ChEBI" id="CHEBI:24875"/>
    </ligand>
</feature>